<dbReference type="EMBL" id="VNHN01000008">
    <property type="protein sequence ID" value="TYP13497.1"/>
    <property type="molecule type" value="Genomic_DNA"/>
</dbReference>
<keyword evidence="6" id="KW-0804">Transcription</keyword>
<name>A0A068QQC5_9GAMM</name>
<evidence type="ECO:0000256" key="3">
    <source>
        <dbReference type="ARBA" id="ARBA00022491"/>
    </source>
</evidence>
<organism evidence="9 11">
    <name type="scientific">Xenorhabdus doucetiae</name>
    <dbReference type="NCBI Taxonomy" id="351671"/>
    <lineage>
        <taxon>Bacteria</taxon>
        <taxon>Pseudomonadati</taxon>
        <taxon>Pseudomonadota</taxon>
        <taxon>Gammaproteobacteria</taxon>
        <taxon>Enterobacterales</taxon>
        <taxon>Morganellaceae</taxon>
        <taxon>Xenorhabdus</taxon>
    </lineage>
</organism>
<evidence type="ECO:0000256" key="6">
    <source>
        <dbReference type="ARBA" id="ARBA00023163"/>
    </source>
</evidence>
<evidence type="ECO:0000313" key="9">
    <source>
        <dbReference type="EMBL" id="CDG17004.1"/>
    </source>
</evidence>
<evidence type="ECO:0000313" key="12">
    <source>
        <dbReference type="Proteomes" id="UP000324170"/>
    </source>
</evidence>
<accession>A0A068QQC5</accession>
<evidence type="ECO:0000256" key="7">
    <source>
        <dbReference type="ARBA" id="ARBA00029628"/>
    </source>
</evidence>
<reference evidence="9 11" key="1">
    <citation type="submission" date="2013-07" db="EMBL/GenBank/DDBJ databases">
        <authorList>
            <person name="Genoscope - CEA"/>
        </authorList>
    </citation>
    <scope>NUCLEOTIDE SEQUENCE [LARGE SCALE GENOMIC DNA]</scope>
    <source>
        <strain evidence="9">FRM16</strain>
        <strain evidence="11">FRM16 / DSM 17909</strain>
    </source>
</reference>
<evidence type="ECO:0000313" key="10">
    <source>
        <dbReference type="EMBL" id="TYP13497.1"/>
    </source>
</evidence>
<keyword evidence="5" id="KW-0805">Transcription regulation</keyword>
<reference evidence="10 12" key="2">
    <citation type="submission" date="2019-07" db="EMBL/GenBank/DDBJ databases">
        <title>Genomic Encyclopedia of Type Strains, Phase I: the one thousand microbial genomes (KMG-I) project.</title>
        <authorList>
            <person name="Kyrpides N."/>
        </authorList>
    </citation>
    <scope>NUCLEOTIDE SEQUENCE [LARGE SCALE GENOMIC DNA]</scope>
    <source>
        <strain evidence="10 12">DSM 17909</strain>
    </source>
</reference>
<dbReference type="GO" id="GO:0008657">
    <property type="term" value="F:DNA topoisomerase type II (double strand cut, ATP-hydrolyzing) inhibitor activity"/>
    <property type="evidence" value="ECO:0007669"/>
    <property type="project" value="InterPro"/>
</dbReference>
<dbReference type="OrthoDB" id="9813510at2"/>
<dbReference type="RefSeq" id="WP_045969583.1">
    <property type="nucleotide sequence ID" value="NZ_CAWMED010000001.1"/>
</dbReference>
<dbReference type="GO" id="GO:0006276">
    <property type="term" value="P:plasmid maintenance"/>
    <property type="evidence" value="ECO:0007669"/>
    <property type="project" value="InterPro"/>
</dbReference>
<dbReference type="EMBL" id="FO704550">
    <property type="protein sequence ID" value="CDG17004.1"/>
    <property type="molecule type" value="Genomic_DNA"/>
</dbReference>
<sequence length="106" mass="12156">MSQFDVYRNPSVKSNPLWPYYLIIQHDYFENLSTRLVVPLVSKNDLNLNQKRITPLVSVNGADYYVFTPAMTFLDAKKINKMDFVCNVTASRSEIISAFDALLTNT</sequence>
<dbReference type="InterPro" id="IPR011067">
    <property type="entry name" value="Plasmid_toxin/cell-grow_inhib"/>
</dbReference>
<keyword evidence="3" id="KW-0678">Repressor</keyword>
<comment type="similarity">
    <text evidence="1">Belongs to the CcdB toxin family.</text>
</comment>
<dbReference type="SUPFAM" id="SSF50118">
    <property type="entry name" value="Cell growth inhibitor/plasmid maintenance toxic component"/>
    <property type="match status" value="1"/>
</dbReference>
<proteinExistence type="inferred from homology"/>
<dbReference type="STRING" id="351671.XDD1_1305"/>
<evidence type="ECO:0000256" key="8">
    <source>
        <dbReference type="ARBA" id="ARBA00033135"/>
    </source>
</evidence>
<evidence type="ECO:0000256" key="1">
    <source>
        <dbReference type="ARBA" id="ARBA00005230"/>
    </source>
</evidence>
<evidence type="ECO:0000256" key="2">
    <source>
        <dbReference type="ARBA" id="ARBA00015075"/>
    </source>
</evidence>
<dbReference type="Proteomes" id="UP000324170">
    <property type="component" value="Unassembled WGS sequence"/>
</dbReference>
<dbReference type="InterPro" id="IPR002712">
    <property type="entry name" value="CcdB"/>
</dbReference>
<keyword evidence="4" id="KW-1277">Toxin-antitoxin system</keyword>
<evidence type="ECO:0000256" key="4">
    <source>
        <dbReference type="ARBA" id="ARBA00022649"/>
    </source>
</evidence>
<protein>
    <recommendedName>
        <fullName evidence="2">Toxin CcdB</fullName>
    </recommendedName>
    <alternativeName>
        <fullName evidence="8">Cytotoxic protein CcdB</fullName>
    </alternativeName>
    <alternativeName>
        <fullName evidence="7">Protein LetD</fullName>
    </alternativeName>
</protein>
<dbReference type="KEGG" id="xdo:XDD1_1305"/>
<evidence type="ECO:0000313" key="11">
    <source>
        <dbReference type="Proteomes" id="UP000032721"/>
    </source>
</evidence>
<dbReference type="Gene3D" id="2.30.30.110">
    <property type="match status" value="1"/>
</dbReference>
<dbReference type="HOGENOM" id="CLU_158043_1_1_6"/>
<dbReference type="Proteomes" id="UP000032721">
    <property type="component" value="Chromosome"/>
</dbReference>
<dbReference type="AlphaFoldDB" id="A0A068QQC5"/>
<keyword evidence="12" id="KW-1185">Reference proteome</keyword>
<evidence type="ECO:0000256" key="5">
    <source>
        <dbReference type="ARBA" id="ARBA00023015"/>
    </source>
</evidence>
<dbReference type="Pfam" id="PF01845">
    <property type="entry name" value="CcdB"/>
    <property type="match status" value="1"/>
</dbReference>
<gene>
    <name evidence="10" type="ORF">LY16_00740</name>
    <name evidence="9" type="ORF">XDD1_1305</name>
</gene>